<dbReference type="GeneID" id="62778342"/>
<name>A0ABN0EJA4_9FIRM</name>
<evidence type="ECO:0000313" key="2">
    <source>
        <dbReference type="Proteomes" id="UP000005963"/>
    </source>
</evidence>
<dbReference type="RefSeq" id="WP_008538227.1">
    <property type="nucleotide sequence ID" value="NZ_JH601090.1"/>
</dbReference>
<protein>
    <submittedName>
        <fullName evidence="1">Uncharacterized protein</fullName>
    </submittedName>
</protein>
<keyword evidence="2" id="KW-1185">Reference proteome</keyword>
<comment type="caution">
    <text evidence="1">The sequence shown here is derived from an EMBL/GenBank/DDBJ whole genome shotgun (WGS) entry which is preliminary data.</text>
</comment>
<organism evidence="1 2">
    <name type="scientific">Megamonas funiformis YIT 11815</name>
    <dbReference type="NCBI Taxonomy" id="742816"/>
    <lineage>
        <taxon>Bacteria</taxon>
        <taxon>Bacillati</taxon>
        <taxon>Bacillota</taxon>
        <taxon>Negativicutes</taxon>
        <taxon>Selenomonadales</taxon>
        <taxon>Selenomonadaceae</taxon>
        <taxon>Megamonas</taxon>
    </lineage>
</organism>
<evidence type="ECO:0000313" key="1">
    <source>
        <dbReference type="EMBL" id="EHR37707.1"/>
    </source>
</evidence>
<dbReference type="EMBL" id="ADMB01000046">
    <property type="protein sequence ID" value="EHR37707.1"/>
    <property type="molecule type" value="Genomic_DNA"/>
</dbReference>
<gene>
    <name evidence="1" type="ORF">HMPREF9454_00951</name>
</gene>
<accession>A0ABN0EJA4</accession>
<reference evidence="1 2" key="1">
    <citation type="submission" date="2012-01" db="EMBL/GenBank/DDBJ databases">
        <title>The Genome Sequence of Megamonas funiformis YIT 11815.</title>
        <authorList>
            <consortium name="The Broad Institute Genome Sequencing Platform"/>
            <person name="Earl A."/>
            <person name="Ward D."/>
            <person name="Feldgarden M."/>
            <person name="Gevers D."/>
            <person name="Morotomi M."/>
            <person name="Young S.K."/>
            <person name="Zeng Q."/>
            <person name="Gargeya S."/>
            <person name="Fitzgerald M."/>
            <person name="Haas B."/>
            <person name="Abouelleil A."/>
            <person name="Alvarado L."/>
            <person name="Arachchi H.M."/>
            <person name="Berlin A."/>
            <person name="Chapman S.B."/>
            <person name="Gearin G."/>
            <person name="Goldberg J."/>
            <person name="Griggs A."/>
            <person name="Gujja S."/>
            <person name="Hansen M."/>
            <person name="Heiman D."/>
            <person name="Howarth C."/>
            <person name="Larimer J."/>
            <person name="Lui A."/>
            <person name="MacDonald P.J.P."/>
            <person name="McCowen C."/>
            <person name="Montmayeur A."/>
            <person name="Murphy C."/>
            <person name="Neiman D."/>
            <person name="Pearson M."/>
            <person name="Priest M."/>
            <person name="Roberts A."/>
            <person name="Saif S."/>
            <person name="Shea T."/>
            <person name="Sisk P."/>
            <person name="Stolte C."/>
            <person name="Sykes S."/>
            <person name="Wortman J."/>
            <person name="Nusbaum C."/>
            <person name="Birren B."/>
        </authorList>
    </citation>
    <scope>NUCLEOTIDE SEQUENCE [LARGE SCALE GENOMIC DNA]</scope>
    <source>
        <strain evidence="1 2">YIT 11815</strain>
    </source>
</reference>
<dbReference type="Proteomes" id="UP000005963">
    <property type="component" value="Unassembled WGS sequence"/>
</dbReference>
<proteinExistence type="predicted"/>
<sequence length="120" mass="13550">MVITDELKARLRKYLHEIIPVGGSDTDTNFTDSEIEELLQSVDNIYSAAAQGWRLKATNAPMEVGQITKYSIGQETYEKSTASDYLSYCLEMAKMYEQMAEKNNNLSGSRIFTVKVPKIL</sequence>